<name>A0ABT3G7W3_9BACT</name>
<evidence type="ECO:0008006" key="4">
    <source>
        <dbReference type="Google" id="ProtNLM"/>
    </source>
</evidence>
<reference evidence="2" key="1">
    <citation type="submission" date="2022-10" db="EMBL/GenBank/DDBJ databases">
        <title>Luteolibacter sp. GHJ8, whole genome shotgun sequencing project.</title>
        <authorList>
            <person name="Zhao G."/>
            <person name="Shen L."/>
        </authorList>
    </citation>
    <scope>NUCLEOTIDE SEQUENCE</scope>
    <source>
        <strain evidence="2">GHJ8</strain>
    </source>
</reference>
<keyword evidence="3" id="KW-1185">Reference proteome</keyword>
<evidence type="ECO:0000313" key="3">
    <source>
        <dbReference type="Proteomes" id="UP001165653"/>
    </source>
</evidence>
<protein>
    <recommendedName>
        <fullName evidence="4">DUF202 domain-containing protein</fullName>
    </recommendedName>
</protein>
<proteinExistence type="predicted"/>
<gene>
    <name evidence="2" type="ORF">OJ996_18935</name>
</gene>
<organism evidence="2 3">
    <name type="scientific">Luteolibacter rhizosphaerae</name>
    <dbReference type="NCBI Taxonomy" id="2989719"/>
    <lineage>
        <taxon>Bacteria</taxon>
        <taxon>Pseudomonadati</taxon>
        <taxon>Verrucomicrobiota</taxon>
        <taxon>Verrucomicrobiia</taxon>
        <taxon>Verrucomicrobiales</taxon>
        <taxon>Verrucomicrobiaceae</taxon>
        <taxon>Luteolibacter</taxon>
    </lineage>
</organism>
<evidence type="ECO:0000313" key="2">
    <source>
        <dbReference type="EMBL" id="MCW1915669.1"/>
    </source>
</evidence>
<comment type="caution">
    <text evidence="2">The sequence shown here is derived from an EMBL/GenBank/DDBJ whole genome shotgun (WGS) entry which is preliminary data.</text>
</comment>
<keyword evidence="1" id="KW-1133">Transmembrane helix</keyword>
<accession>A0ABT3G7W3</accession>
<feature type="transmembrane region" description="Helical" evidence="1">
    <location>
        <begin position="24"/>
        <end position="44"/>
    </location>
</feature>
<sequence length="111" mass="12707">MNEGPQDERLLQEIRELRKDMGRWVRNSLFVFSGAVLLVCLFFGKDLSKGTKELLGEAGSVIGAGLLLVGFLYLVGLFFQSFFNFLRRRRYERESFAILSGRAPGSRRRLD</sequence>
<keyword evidence="1" id="KW-0812">Transmembrane</keyword>
<keyword evidence="1" id="KW-0472">Membrane</keyword>
<dbReference type="EMBL" id="JAPDDR010000010">
    <property type="protein sequence ID" value="MCW1915669.1"/>
    <property type="molecule type" value="Genomic_DNA"/>
</dbReference>
<feature type="transmembrane region" description="Helical" evidence="1">
    <location>
        <begin position="64"/>
        <end position="86"/>
    </location>
</feature>
<dbReference type="RefSeq" id="WP_264515225.1">
    <property type="nucleotide sequence ID" value="NZ_JAPDDR010000010.1"/>
</dbReference>
<dbReference type="Proteomes" id="UP001165653">
    <property type="component" value="Unassembled WGS sequence"/>
</dbReference>
<evidence type="ECO:0000256" key="1">
    <source>
        <dbReference type="SAM" id="Phobius"/>
    </source>
</evidence>